<dbReference type="Proteomes" id="UP000308671">
    <property type="component" value="Unassembled WGS sequence"/>
</dbReference>
<name>A0A4S8R1V3_9HELO</name>
<dbReference type="InterPro" id="IPR050309">
    <property type="entry name" value="Type-B_Carboxylest/Lipase"/>
</dbReference>
<dbReference type="EMBL" id="PQXL01000129">
    <property type="protein sequence ID" value="THV50961.1"/>
    <property type="molecule type" value="Genomic_DNA"/>
</dbReference>
<evidence type="ECO:0000259" key="1">
    <source>
        <dbReference type="Pfam" id="PF00135"/>
    </source>
</evidence>
<proteinExistence type="predicted"/>
<comment type="caution">
    <text evidence="2">The sequence shown here is derived from an EMBL/GenBank/DDBJ whole genome shotgun (WGS) entry which is preliminary data.</text>
</comment>
<dbReference type="AlphaFoldDB" id="A0A4S8R1V3"/>
<dbReference type="PANTHER" id="PTHR11559">
    <property type="entry name" value="CARBOXYLESTERASE"/>
    <property type="match status" value="1"/>
</dbReference>
<accession>A0A4S8R1V3</accession>
<protein>
    <recommendedName>
        <fullName evidence="1">Carboxylesterase type B domain-containing protein</fullName>
    </recommendedName>
</protein>
<reference evidence="2 3" key="1">
    <citation type="submission" date="2017-12" db="EMBL/GenBank/DDBJ databases">
        <title>Comparative genomics of Botrytis spp.</title>
        <authorList>
            <person name="Valero-Jimenez C.A."/>
            <person name="Tapia P."/>
            <person name="Veloso J."/>
            <person name="Silva-Moreno E."/>
            <person name="Staats M."/>
            <person name="Valdes J.H."/>
            <person name="Van Kan J.A.L."/>
        </authorList>
    </citation>
    <scope>NUCLEOTIDE SEQUENCE [LARGE SCALE GENOMIC DNA]</scope>
    <source>
        <strain evidence="2 3">MUCL435</strain>
    </source>
</reference>
<evidence type="ECO:0000313" key="2">
    <source>
        <dbReference type="EMBL" id="THV50961.1"/>
    </source>
</evidence>
<sequence>MPPFFSAVEETSEDCLHLHIARPTGLNLNSKSNLPVVVYNAEGGAIKGSNHDNHISPDKLISLGNPIIFVALNSRLSIFGFPRLPILKDEKSLNLGMRDQRAAFEWVRDHIEEFGGDPNRITAYGLSAGGTMTSLQIMAYGGQKGVPFQQAWVMSGPPGTSLNMTSDATEHHTRVVADKVGCGGTVDSEILSCLRDIPMQDLIDSAMEYSVLNHPPSGLFTFIPSVDDDFLPDRYSTMMREGRFVKGINMIFGWTQDDGAMNVGPGHLIQSEEDMIASIKSFVHAMTTEQYAELFDLYSASDFEEELSNYVAQKDSEDPDISVHYFRVSRILRDILFTCFSINFGYHMVKWTQRIMDPTFTGVRLYDLNHSALTPLWKGAGMPYVKVSHGSDNNYLFNGVFPEGQLTEEDNEISEMMARSLVNFAYTGNPINTSLSQKQFDEWPESYDKIDMGDAQLESFKIQVIGGLHGTGPVILTDENNSDSMKWNLENENIGKWQQVLSGADEFRSMGSAKEAERKRLIEGEKLFGRCKYIYGLADTLDV</sequence>
<gene>
    <name evidence="2" type="ORF">BGAL_0129g00200</name>
</gene>
<dbReference type="OrthoDB" id="408631at2759"/>
<keyword evidence="3" id="KW-1185">Reference proteome</keyword>
<dbReference type="Pfam" id="PF00135">
    <property type="entry name" value="COesterase"/>
    <property type="match status" value="1"/>
</dbReference>
<dbReference type="InterPro" id="IPR029058">
    <property type="entry name" value="AB_hydrolase_fold"/>
</dbReference>
<dbReference type="InterPro" id="IPR002018">
    <property type="entry name" value="CarbesteraseB"/>
</dbReference>
<dbReference type="Gene3D" id="3.40.50.1820">
    <property type="entry name" value="alpha/beta hydrolase"/>
    <property type="match status" value="1"/>
</dbReference>
<organism evidence="2 3">
    <name type="scientific">Botrytis galanthina</name>
    <dbReference type="NCBI Taxonomy" id="278940"/>
    <lineage>
        <taxon>Eukaryota</taxon>
        <taxon>Fungi</taxon>
        <taxon>Dikarya</taxon>
        <taxon>Ascomycota</taxon>
        <taxon>Pezizomycotina</taxon>
        <taxon>Leotiomycetes</taxon>
        <taxon>Helotiales</taxon>
        <taxon>Sclerotiniaceae</taxon>
        <taxon>Botrytis</taxon>
    </lineage>
</organism>
<evidence type="ECO:0000313" key="3">
    <source>
        <dbReference type="Proteomes" id="UP000308671"/>
    </source>
</evidence>
<feature type="domain" description="Carboxylesterase type B" evidence="1">
    <location>
        <begin position="10"/>
        <end position="445"/>
    </location>
</feature>
<dbReference type="SUPFAM" id="SSF53474">
    <property type="entry name" value="alpha/beta-Hydrolases"/>
    <property type="match status" value="1"/>
</dbReference>